<organism evidence="1 2">
    <name type="scientific">Kitasatospora albolonga</name>
    <dbReference type="NCBI Taxonomy" id="68173"/>
    <lineage>
        <taxon>Bacteria</taxon>
        <taxon>Bacillati</taxon>
        <taxon>Actinomycetota</taxon>
        <taxon>Actinomycetes</taxon>
        <taxon>Kitasatosporales</taxon>
        <taxon>Streptomycetaceae</taxon>
        <taxon>Kitasatospora</taxon>
    </lineage>
</organism>
<dbReference type="Proteomes" id="UP000192251">
    <property type="component" value="Chromosome"/>
</dbReference>
<dbReference type="KEGG" id="kab:B7C62_32520"/>
<evidence type="ECO:0000313" key="2">
    <source>
        <dbReference type="Proteomes" id="UP000192251"/>
    </source>
</evidence>
<evidence type="ECO:0000313" key="1">
    <source>
        <dbReference type="EMBL" id="ARF76486.1"/>
    </source>
</evidence>
<name>A0ABC8C135_9ACTN</name>
<keyword evidence="2" id="KW-1185">Reference proteome</keyword>
<reference evidence="1 2" key="1">
    <citation type="submission" date="2017-04" db="EMBL/GenBank/DDBJ databases">
        <title>The complete genome sequence of Streptomyces albolongus YIM 101047, the producer of novel bafilomycins and novel odoriferous sesquiterpenoids.</title>
        <authorList>
            <person name="Yin M."/>
            <person name="Jiang Y."/>
        </authorList>
    </citation>
    <scope>NUCLEOTIDE SEQUENCE [LARGE SCALE GENOMIC DNA]</scope>
    <source>
        <strain evidence="1 2">YIM 101047</strain>
    </source>
</reference>
<proteinExistence type="predicted"/>
<dbReference type="RefSeq" id="WP_084752052.1">
    <property type="nucleotide sequence ID" value="NZ_CP020563.1"/>
</dbReference>
<sequence length="195" mass="21787">MGNSQAYPVFRTTDASLAYAQAERLCALLATREEEVELFAELRTVTEVRRMAEILPRPVFEYAEERTGPKGEDLWFDLDVAATDDTALRPHLPLDLMAKAPAGSVEERFTAALGRGMASVDWHGLWPDDPAAELSGVGKYDGVQIVFHGDEAQWERWTEEHTVFVHVDKWGDLPRARKLAAHIGSEVLGEVQLGW</sequence>
<accession>A0ABC8C135</accession>
<protein>
    <submittedName>
        <fullName evidence="1">Uncharacterized protein</fullName>
    </submittedName>
</protein>
<gene>
    <name evidence="1" type="ORF">B7C62_32520</name>
</gene>
<dbReference type="AlphaFoldDB" id="A0ABC8C135"/>
<dbReference type="EMBL" id="CP020563">
    <property type="protein sequence ID" value="ARF76486.1"/>
    <property type="molecule type" value="Genomic_DNA"/>
</dbReference>